<dbReference type="InterPro" id="IPR038157">
    <property type="entry name" value="FeoA_core_dom"/>
</dbReference>
<dbReference type="HOGENOM" id="CLU_150646_12_4_2"/>
<dbReference type="OrthoDB" id="87327at2157"/>
<keyword evidence="4" id="KW-1185">Reference proteome</keyword>
<dbReference type="InterPro" id="IPR008988">
    <property type="entry name" value="Transcriptional_repressor_C"/>
</dbReference>
<evidence type="ECO:0000313" key="3">
    <source>
        <dbReference type="EMBL" id="ADI74169.1"/>
    </source>
</evidence>
<dbReference type="SUPFAM" id="SSF50037">
    <property type="entry name" value="C-terminal domain of transcriptional repressors"/>
    <property type="match status" value="1"/>
</dbReference>
<protein>
    <submittedName>
        <fullName evidence="3">FeoA family protein</fullName>
    </submittedName>
</protein>
<dbReference type="STRING" id="644295.Metev_1309"/>
<dbReference type="Gene3D" id="2.30.30.90">
    <property type="match status" value="1"/>
</dbReference>
<gene>
    <name evidence="3" type="ordered locus">Metev_1309</name>
</gene>
<dbReference type="GeneID" id="9346942"/>
<evidence type="ECO:0000313" key="4">
    <source>
        <dbReference type="Proteomes" id="UP000000391"/>
    </source>
</evidence>
<reference evidence="3 4" key="1">
    <citation type="submission" date="2010-06" db="EMBL/GenBank/DDBJ databases">
        <title>Complete sequence chromosome of Methanohalobium evestigatum Z-7303.</title>
        <authorList>
            <consortium name="US DOE Joint Genome Institute"/>
            <person name="Lucas S."/>
            <person name="Copeland A."/>
            <person name="Lapidus A."/>
            <person name="Cheng J.-F."/>
            <person name="Bruce D."/>
            <person name="Goodwin L."/>
            <person name="Pitluck S."/>
            <person name="Saunders E."/>
            <person name="Detter J.C."/>
            <person name="Han C."/>
            <person name="Tapia R."/>
            <person name="Land M."/>
            <person name="Hauser L."/>
            <person name="Kyrpides N."/>
            <person name="Mikhailova N."/>
            <person name="Sieprawska-Lupa M."/>
            <person name="Whitman W.B."/>
            <person name="Anderson I."/>
            <person name="Woyke T."/>
        </authorList>
    </citation>
    <scope>NUCLEOTIDE SEQUENCE [LARGE SCALE GENOMIC DNA]</scope>
    <source>
        <strain evidence="4">ATCC BAA-1072 / DSM 3721 / NBRC 107634 / OCM 161 / Z-7303</strain>
    </source>
</reference>
<accession>D7E7U6</accession>
<dbReference type="PANTHER" id="PTHR42954:SF2">
    <property type="entry name" value="FE(2+) TRANSPORT PROTEIN A"/>
    <property type="match status" value="1"/>
</dbReference>
<keyword evidence="1" id="KW-0408">Iron</keyword>
<dbReference type="GO" id="GO:0046914">
    <property type="term" value="F:transition metal ion binding"/>
    <property type="evidence" value="ECO:0007669"/>
    <property type="project" value="InterPro"/>
</dbReference>
<feature type="domain" description="Ferrous iron transporter FeoA-like" evidence="2">
    <location>
        <begin position="4"/>
        <end position="76"/>
    </location>
</feature>
<dbReference type="InterPro" id="IPR052713">
    <property type="entry name" value="FeoA"/>
</dbReference>
<organism evidence="3 4">
    <name type="scientific">Methanohalobium evestigatum (strain ATCC BAA-1072 / DSM 3721 / NBRC 107634 / OCM 161 / Z-7303)</name>
    <dbReference type="NCBI Taxonomy" id="644295"/>
    <lineage>
        <taxon>Archaea</taxon>
        <taxon>Methanobacteriati</taxon>
        <taxon>Methanobacteriota</taxon>
        <taxon>Stenosarchaea group</taxon>
        <taxon>Methanomicrobia</taxon>
        <taxon>Methanosarcinales</taxon>
        <taxon>Methanosarcinaceae</taxon>
        <taxon>Methanohalobium</taxon>
    </lineage>
</organism>
<sequence>MSEITLNLLDENSRGRIKQIQGKGKLRKRFFEMGLVPGSEVEVIKRAPLGDPIELKIKGYNIAFRKNEAQYVLVEPI</sequence>
<dbReference type="KEGG" id="mev:Metev_1309"/>
<dbReference type="AlphaFoldDB" id="D7E7U6"/>
<dbReference type="Pfam" id="PF04023">
    <property type="entry name" value="FeoA"/>
    <property type="match status" value="1"/>
</dbReference>
<dbReference type="RefSeq" id="WP_013194735.1">
    <property type="nucleotide sequence ID" value="NC_014253.1"/>
</dbReference>
<evidence type="ECO:0000259" key="2">
    <source>
        <dbReference type="SMART" id="SM00899"/>
    </source>
</evidence>
<dbReference type="PANTHER" id="PTHR42954">
    <property type="entry name" value="FE(2+) TRANSPORT PROTEIN A"/>
    <property type="match status" value="1"/>
</dbReference>
<dbReference type="SMART" id="SM00899">
    <property type="entry name" value="FeoA"/>
    <property type="match status" value="1"/>
</dbReference>
<dbReference type="Proteomes" id="UP000000391">
    <property type="component" value="Chromosome"/>
</dbReference>
<evidence type="ECO:0000256" key="1">
    <source>
        <dbReference type="ARBA" id="ARBA00023004"/>
    </source>
</evidence>
<proteinExistence type="predicted"/>
<dbReference type="EMBL" id="CP002069">
    <property type="protein sequence ID" value="ADI74169.1"/>
    <property type="molecule type" value="Genomic_DNA"/>
</dbReference>
<dbReference type="InterPro" id="IPR007167">
    <property type="entry name" value="Fe-transptr_FeoA-like"/>
</dbReference>
<name>D7E7U6_METEZ</name>